<evidence type="ECO:0000259" key="8">
    <source>
        <dbReference type="Pfam" id="PF25145"/>
    </source>
</evidence>
<dbReference type="Pfam" id="PF24961">
    <property type="entry name" value="NfeD_membrane"/>
    <property type="match status" value="1"/>
</dbReference>
<evidence type="ECO:0000256" key="3">
    <source>
        <dbReference type="ARBA" id="ARBA00022989"/>
    </source>
</evidence>
<dbReference type="InterPro" id="IPR002810">
    <property type="entry name" value="NfeD-like_C"/>
</dbReference>
<name>E1QNV3_VULDI</name>
<feature type="domain" description="NfeD-like C-terminal" evidence="6">
    <location>
        <begin position="391"/>
        <end position="442"/>
    </location>
</feature>
<evidence type="ECO:0000256" key="4">
    <source>
        <dbReference type="ARBA" id="ARBA00023136"/>
    </source>
</evidence>
<dbReference type="InterPro" id="IPR012340">
    <property type="entry name" value="NA-bd_OB-fold"/>
</dbReference>
<reference evidence="9 10" key="1">
    <citation type="journal article" date="2010" name="Stand. Genomic Sci.">
        <title>Complete genome sequence of Vulcanisaeta distributa type strain (IC-017).</title>
        <authorList>
            <person name="Mavromatis K."/>
            <person name="Sikorski J."/>
            <person name="Pabst E."/>
            <person name="Teshima H."/>
            <person name="Lapidus A."/>
            <person name="Lucas S."/>
            <person name="Nolan M."/>
            <person name="Glavina Del Rio T."/>
            <person name="Cheng J.F."/>
            <person name="Bruce D."/>
            <person name="Goodwin L."/>
            <person name="Pitluck S."/>
            <person name="Liolios K."/>
            <person name="Ivanova N."/>
            <person name="Mikhailova N."/>
            <person name="Pati A."/>
            <person name="Chen A."/>
            <person name="Palaniappan K."/>
            <person name="Land M."/>
            <person name="Hauser L."/>
            <person name="Chang Y.J."/>
            <person name="Jeffries C.D."/>
            <person name="Rohde M."/>
            <person name="Spring S."/>
            <person name="Goker M."/>
            <person name="Wirth R."/>
            <person name="Woyke T."/>
            <person name="Bristow J."/>
            <person name="Eisen J.A."/>
            <person name="Markowitz V."/>
            <person name="Hugenholtz P."/>
            <person name="Klenk H.P."/>
            <person name="Kyrpides N.C."/>
        </authorList>
    </citation>
    <scope>NUCLEOTIDE SEQUENCE [LARGE SCALE GENOMIC DNA]</scope>
    <source>
        <strain evidence="10">DSM 14429 / JCM 11212 / NBRC 100878 / IC-017</strain>
    </source>
</reference>
<evidence type="ECO:0000259" key="7">
    <source>
        <dbReference type="Pfam" id="PF24961"/>
    </source>
</evidence>
<dbReference type="Proteomes" id="UP000006681">
    <property type="component" value="Chromosome"/>
</dbReference>
<gene>
    <name evidence="9" type="ordered locus">Vdis_0807</name>
</gene>
<feature type="domain" description="NfeD1b N-terminal" evidence="8">
    <location>
        <begin position="37"/>
        <end position="179"/>
    </location>
</feature>
<sequence>MKLRHGLAILLIIAALLMAILTRMSIAGSSAYVIHEVYVFNLNGEITDLTYEELQNALQLAESTPNSALLIILETPGGELDAALNIVSSIENAKIPVIGFVYPTGSYAWSAGTLVLMSTTIAAMAPGTVIGSCQPVEINPITGQEIFINESKILNAISQYFVEVAEFRGRNATFAHDCVFYNTNLGPEEALKYNVINFVATDISSLLSEVNGSTINGVTYYVINPTITYYQPGIGYQVYEALINPTIQDLLAGLGLLLAIIGFATRHYYLAGVGIILMIIPMLTGLSINWLGLALLIIGLAAIAIDVHAGFTTHAALFIAGIILTALGIILLQPTYTPQSWLIAANQVEARVVLYTLIAFVGGFGGFIAAKVIGIIRAKPLSERLYWPVNDVGVAVDDINKGEVGYVRVRGEYWRAKAIESVKRGSRVLIVGVDGDTLLVKPTS</sequence>
<evidence type="ECO:0000313" key="10">
    <source>
        <dbReference type="Proteomes" id="UP000006681"/>
    </source>
</evidence>
<proteinExistence type="predicted"/>
<keyword evidence="10" id="KW-1185">Reference proteome</keyword>
<dbReference type="Gene3D" id="2.40.50.140">
    <property type="entry name" value="Nucleic acid-binding proteins"/>
    <property type="match status" value="1"/>
</dbReference>
<feature type="domain" description="NfeD integral membrane" evidence="7">
    <location>
        <begin position="247"/>
        <end position="370"/>
    </location>
</feature>
<evidence type="ECO:0000256" key="1">
    <source>
        <dbReference type="ARBA" id="ARBA00004141"/>
    </source>
</evidence>
<keyword evidence="4 5" id="KW-0472">Membrane</keyword>
<dbReference type="GO" id="GO:0016020">
    <property type="term" value="C:membrane"/>
    <property type="evidence" value="ECO:0007669"/>
    <property type="project" value="UniProtKB-SubCell"/>
</dbReference>
<protein>
    <submittedName>
        <fullName evidence="9">Uncharacterized protein</fullName>
    </submittedName>
</protein>
<dbReference type="AlphaFoldDB" id="E1QNV3"/>
<dbReference type="Pfam" id="PF01957">
    <property type="entry name" value="NfeD"/>
    <property type="match status" value="1"/>
</dbReference>
<dbReference type="STRING" id="572478.Vdis_0807"/>
<dbReference type="SUPFAM" id="SSF141322">
    <property type="entry name" value="NfeD domain-like"/>
    <property type="match status" value="1"/>
</dbReference>
<reference evidence="10" key="2">
    <citation type="journal article" date="2010" name="Stand. Genomic Sci.">
        <title>Complete genome sequence of Vulcanisaeta distributa type strain (IC-017T).</title>
        <authorList>
            <person name="Mavromatis K."/>
            <person name="Sikorski J."/>
            <person name="Pabst E."/>
            <person name="Teshima H."/>
            <person name="Lapidus A."/>
            <person name="Lucas S."/>
            <person name="Nolan M."/>
            <person name="Glavina Del Rio T."/>
            <person name="Cheng J."/>
            <person name="Bruce D."/>
            <person name="Goodwin L."/>
            <person name="Pitluck S."/>
            <person name="Liolios K."/>
            <person name="Ivanova N."/>
            <person name="Mikhailova N."/>
            <person name="Pati A."/>
            <person name="Chen A."/>
            <person name="Palaniappan K."/>
            <person name="Land M."/>
            <person name="Hauser L."/>
            <person name="Chang Y."/>
            <person name="Jeffries C."/>
            <person name="Rohde M."/>
            <person name="Spring S."/>
            <person name="Goker M."/>
            <person name="Wirth R."/>
            <person name="Woyke T."/>
            <person name="Bristow J."/>
            <person name="Eisen J."/>
            <person name="Markowitz V."/>
            <person name="Hugenholtz P."/>
            <person name="Klenk H."/>
            <person name="Kyrpides N."/>
        </authorList>
    </citation>
    <scope>NUCLEOTIDE SEQUENCE [LARGE SCALE GENOMIC DNA]</scope>
    <source>
        <strain evidence="10">DSM 14429 / JCM 11212 / NBRC 100878 / IC-017</strain>
    </source>
</reference>
<keyword evidence="2 5" id="KW-0812">Transmembrane</keyword>
<dbReference type="EMBL" id="CP002100">
    <property type="protein sequence ID" value="ADN50199.1"/>
    <property type="molecule type" value="Genomic_DNA"/>
</dbReference>
<dbReference type="InterPro" id="IPR029045">
    <property type="entry name" value="ClpP/crotonase-like_dom_sf"/>
</dbReference>
<dbReference type="Pfam" id="PF25145">
    <property type="entry name" value="NfeD1b_N"/>
    <property type="match status" value="1"/>
</dbReference>
<evidence type="ECO:0000259" key="6">
    <source>
        <dbReference type="Pfam" id="PF01957"/>
    </source>
</evidence>
<comment type="subcellular location">
    <subcellularLocation>
        <location evidence="1">Membrane</location>
        <topology evidence="1">Multi-pass membrane protein</topology>
    </subcellularLocation>
</comment>
<dbReference type="PANTHER" id="PTHR33507:SF4">
    <property type="entry name" value="NODULATION COMPETITIVENESS PROTEIN NFED"/>
    <property type="match status" value="1"/>
</dbReference>
<feature type="transmembrane region" description="Helical" evidence="5">
    <location>
        <begin position="275"/>
        <end position="303"/>
    </location>
</feature>
<accession>E1QNV3</accession>
<dbReference type="KEGG" id="vdi:Vdis_0807"/>
<dbReference type="InterPro" id="IPR056739">
    <property type="entry name" value="NfeD_membrane"/>
</dbReference>
<dbReference type="CDD" id="cd07020">
    <property type="entry name" value="Clp_protease_NfeD_1"/>
    <property type="match status" value="1"/>
</dbReference>
<dbReference type="InterPro" id="IPR056738">
    <property type="entry name" value="NfeD1b_N"/>
</dbReference>
<dbReference type="HOGENOM" id="CLU_024619_1_1_2"/>
<dbReference type="SUPFAM" id="SSF52096">
    <property type="entry name" value="ClpP/crotonase"/>
    <property type="match status" value="1"/>
</dbReference>
<evidence type="ECO:0000313" key="9">
    <source>
        <dbReference type="EMBL" id="ADN50199.1"/>
    </source>
</evidence>
<feature type="transmembrane region" description="Helical" evidence="5">
    <location>
        <begin position="352"/>
        <end position="376"/>
    </location>
</feature>
<feature type="transmembrane region" description="Helical" evidence="5">
    <location>
        <begin position="250"/>
        <end position="269"/>
    </location>
</feature>
<dbReference type="PANTHER" id="PTHR33507">
    <property type="entry name" value="INNER MEMBRANE PROTEIN YBBJ"/>
    <property type="match status" value="1"/>
</dbReference>
<dbReference type="RefSeq" id="WP_013335924.1">
    <property type="nucleotide sequence ID" value="NC_014537.1"/>
</dbReference>
<evidence type="ECO:0000256" key="5">
    <source>
        <dbReference type="SAM" id="Phobius"/>
    </source>
</evidence>
<dbReference type="eggNOG" id="arCOG01910">
    <property type="taxonomic scope" value="Archaea"/>
</dbReference>
<organism evidence="9 10">
    <name type="scientific">Vulcanisaeta distributa (strain DSM 14429 / JCM 11212 / NBRC 100878 / IC-017)</name>
    <dbReference type="NCBI Taxonomy" id="572478"/>
    <lineage>
        <taxon>Archaea</taxon>
        <taxon>Thermoproteota</taxon>
        <taxon>Thermoprotei</taxon>
        <taxon>Thermoproteales</taxon>
        <taxon>Thermoproteaceae</taxon>
        <taxon>Vulcanisaeta</taxon>
    </lineage>
</organism>
<dbReference type="GeneID" id="9751736"/>
<feature type="transmembrane region" description="Helical" evidence="5">
    <location>
        <begin position="315"/>
        <end position="332"/>
    </location>
</feature>
<dbReference type="InterPro" id="IPR052165">
    <property type="entry name" value="Membrane_assoc_protease"/>
</dbReference>
<keyword evidence="3 5" id="KW-1133">Transmembrane helix</keyword>
<evidence type="ECO:0000256" key="2">
    <source>
        <dbReference type="ARBA" id="ARBA00022692"/>
    </source>
</evidence>
<dbReference type="Gene3D" id="3.90.226.10">
    <property type="entry name" value="2-enoyl-CoA Hydratase, Chain A, domain 1"/>
    <property type="match status" value="1"/>
</dbReference>